<dbReference type="GO" id="GO:0045493">
    <property type="term" value="P:xylan catabolic process"/>
    <property type="evidence" value="ECO:0007669"/>
    <property type="project" value="UniProtKB-KW"/>
</dbReference>
<evidence type="ECO:0000256" key="2">
    <source>
        <dbReference type="ARBA" id="ARBA00022729"/>
    </source>
</evidence>
<evidence type="ECO:0000256" key="1">
    <source>
        <dbReference type="ARBA" id="ARBA00004613"/>
    </source>
</evidence>
<dbReference type="SUPFAM" id="SSF88713">
    <property type="entry name" value="Glycoside hydrolase/deacetylase"/>
    <property type="match status" value="1"/>
</dbReference>
<dbReference type="AlphaFoldDB" id="L0F7Y0"/>
<keyword evidence="5" id="KW-0326">Glycosidase</keyword>
<comment type="subcellular location">
    <subcellularLocation>
        <location evidence="1">Secreted</location>
    </subcellularLocation>
</comment>
<dbReference type="Pfam" id="PF01522">
    <property type="entry name" value="Polysacc_deac_1"/>
    <property type="match status" value="1"/>
</dbReference>
<dbReference type="Gene3D" id="3.20.20.370">
    <property type="entry name" value="Glycoside hydrolase/deacetylase"/>
    <property type="match status" value="1"/>
</dbReference>
<feature type="region of interest" description="Disordered" evidence="3">
    <location>
        <begin position="52"/>
        <end position="104"/>
    </location>
</feature>
<protein>
    <submittedName>
        <fullName evidence="5">Putative xylanase/chitin deacetylase</fullName>
    </submittedName>
</protein>
<dbReference type="HOGENOM" id="CLU_030024_2_0_9"/>
<dbReference type="PROSITE" id="PS51677">
    <property type="entry name" value="NODB"/>
    <property type="match status" value="1"/>
</dbReference>
<dbReference type="CDD" id="cd10918">
    <property type="entry name" value="CE4_NodB_like_5s_6s"/>
    <property type="match status" value="1"/>
</dbReference>
<dbReference type="STRING" id="871963.Desdi_2516"/>
<evidence type="ECO:0000256" key="3">
    <source>
        <dbReference type="SAM" id="MobiDB-lite"/>
    </source>
</evidence>
<dbReference type="PROSITE" id="PS51257">
    <property type="entry name" value="PROKAR_LIPOPROTEIN"/>
    <property type="match status" value="1"/>
</dbReference>
<proteinExistence type="predicted"/>
<feature type="domain" description="NodB homology" evidence="4">
    <location>
        <begin position="170"/>
        <end position="330"/>
    </location>
</feature>
<dbReference type="Proteomes" id="UP000010797">
    <property type="component" value="Chromosome"/>
</dbReference>
<feature type="compositionally biased region" description="Polar residues" evidence="3">
    <location>
        <begin position="52"/>
        <end position="67"/>
    </location>
</feature>
<accession>L0F7Y0</accession>
<feature type="compositionally biased region" description="Low complexity" evidence="3">
    <location>
        <begin position="68"/>
        <end position="96"/>
    </location>
</feature>
<dbReference type="EMBL" id="CP003344">
    <property type="protein sequence ID" value="AGA69939.1"/>
    <property type="molecule type" value="Genomic_DNA"/>
</dbReference>
<gene>
    <name evidence="5" type="ordered locus">Desdi_2516</name>
</gene>
<dbReference type="GO" id="GO:0016798">
    <property type="term" value="F:hydrolase activity, acting on glycosyl bonds"/>
    <property type="evidence" value="ECO:0007669"/>
    <property type="project" value="UniProtKB-KW"/>
</dbReference>
<name>L0F7Y0_DESDL</name>
<dbReference type="InterPro" id="IPR011330">
    <property type="entry name" value="Glyco_hydro/deAcase_b/a-brl"/>
</dbReference>
<dbReference type="GO" id="GO:0016810">
    <property type="term" value="F:hydrolase activity, acting on carbon-nitrogen (but not peptide) bonds"/>
    <property type="evidence" value="ECO:0007669"/>
    <property type="project" value="InterPro"/>
</dbReference>
<evidence type="ECO:0000259" key="4">
    <source>
        <dbReference type="PROSITE" id="PS51677"/>
    </source>
</evidence>
<evidence type="ECO:0000313" key="6">
    <source>
        <dbReference type="Proteomes" id="UP000010797"/>
    </source>
</evidence>
<dbReference type="RefSeq" id="WP_015262910.1">
    <property type="nucleotide sequence ID" value="NC_019903.1"/>
</dbReference>
<keyword evidence="6" id="KW-1185">Reference proteome</keyword>
<keyword evidence="2" id="KW-0732">Signal</keyword>
<reference evidence="6" key="1">
    <citation type="submission" date="2012-02" db="EMBL/GenBank/DDBJ databases">
        <title>Complete sequence of Desulfitobacterium dichloroeliminans LMG P-21439.</title>
        <authorList>
            <person name="Lucas S."/>
            <person name="Han J."/>
            <person name="Lapidus A."/>
            <person name="Cheng J.-F."/>
            <person name="Goodwin L."/>
            <person name="Pitluck S."/>
            <person name="Peters L."/>
            <person name="Ovchinnikova G."/>
            <person name="Teshima H."/>
            <person name="Detter J.C."/>
            <person name="Han C."/>
            <person name="Tapia R."/>
            <person name="Land M."/>
            <person name="Hauser L."/>
            <person name="Kyrpides N."/>
            <person name="Ivanova N."/>
            <person name="Pagani I."/>
            <person name="Kruse T."/>
            <person name="de Vos W.M."/>
            <person name="Boon N."/>
            <person name="Smidt H."/>
            <person name="Woyke T."/>
        </authorList>
    </citation>
    <scope>NUCLEOTIDE SEQUENCE [LARGE SCALE GENOMIC DNA]</scope>
    <source>
        <strain evidence="6">LMG P-21439 / DCA1</strain>
    </source>
</reference>
<keyword evidence="5" id="KW-0119">Carbohydrate metabolism</keyword>
<sequence length="330" mass="37073">MSRRMRVRKGVFCLVLVVSFLAVLISSGCSSVQSNPLPLPQESVAHEVLTPEQNNTSNQTEAVSQNVNPSSSEDSMSASGESMSSSEDSMNTNEDSTNASGNRPNTLAVVDEAIPVLYYHSIAYEAGNELRIPPQEFEAHMQLLYDNGYESVTLNELYLYFYEDGVLPKKPFVITFDDGYEDNYTQAFPIADKFGYNGTIFMVTDWIDGKGYLKQEQLLEMSQAGWQIESHTKTHPYLNSISNEQIKEELSSSKKALEKLLGTTVNVFAYPYGINNPTIIELCKEAGYKLGLTIERGWAAAEDPFRIQRIYCYANMGLAELKRRIENPYY</sequence>
<organism evidence="5 6">
    <name type="scientific">Desulfitobacterium dichloroeliminans (strain LMG P-21439 / DCA1)</name>
    <dbReference type="NCBI Taxonomy" id="871963"/>
    <lineage>
        <taxon>Bacteria</taxon>
        <taxon>Bacillati</taxon>
        <taxon>Bacillota</taxon>
        <taxon>Clostridia</taxon>
        <taxon>Eubacteriales</taxon>
        <taxon>Desulfitobacteriaceae</taxon>
        <taxon>Desulfitobacterium</taxon>
    </lineage>
</organism>
<keyword evidence="5" id="KW-0624">Polysaccharide degradation</keyword>
<evidence type="ECO:0000313" key="5">
    <source>
        <dbReference type="EMBL" id="AGA69939.1"/>
    </source>
</evidence>
<keyword evidence="5" id="KW-0378">Hydrolase</keyword>
<keyword evidence="5" id="KW-0858">Xylan degradation</keyword>
<dbReference type="GO" id="GO:0005576">
    <property type="term" value="C:extracellular region"/>
    <property type="evidence" value="ECO:0007669"/>
    <property type="project" value="UniProtKB-SubCell"/>
</dbReference>
<dbReference type="PANTHER" id="PTHR34216:SF3">
    <property type="entry name" value="POLY-BETA-1,6-N-ACETYL-D-GLUCOSAMINE N-DEACETYLASE"/>
    <property type="match status" value="1"/>
</dbReference>
<dbReference type="InterPro" id="IPR002509">
    <property type="entry name" value="NODB_dom"/>
</dbReference>
<dbReference type="PANTHER" id="PTHR34216">
    <property type="match status" value="1"/>
</dbReference>
<dbReference type="InterPro" id="IPR051398">
    <property type="entry name" value="Polysacch_Deacetylase"/>
</dbReference>
<dbReference type="eggNOG" id="COG0726">
    <property type="taxonomic scope" value="Bacteria"/>
</dbReference>
<dbReference type="KEGG" id="ddl:Desdi_2516"/>